<accession>A0AAN8J1A7</accession>
<proteinExistence type="predicted"/>
<dbReference type="InterPro" id="IPR001841">
    <property type="entry name" value="Znf_RING"/>
</dbReference>
<feature type="region of interest" description="Disordered" evidence="5">
    <location>
        <begin position="1403"/>
        <end position="1452"/>
    </location>
</feature>
<dbReference type="Proteomes" id="UP001347796">
    <property type="component" value="Unassembled WGS sequence"/>
</dbReference>
<dbReference type="EMBL" id="JAZGQO010000015">
    <property type="protein sequence ID" value="KAK6169488.1"/>
    <property type="molecule type" value="Genomic_DNA"/>
</dbReference>
<dbReference type="CDD" id="cd19756">
    <property type="entry name" value="Bbox2"/>
    <property type="match status" value="1"/>
</dbReference>
<feature type="region of interest" description="Disordered" evidence="5">
    <location>
        <begin position="1495"/>
        <end position="1565"/>
    </location>
</feature>
<dbReference type="PANTHER" id="PTHR25462">
    <property type="entry name" value="BONUS, ISOFORM C-RELATED"/>
    <property type="match status" value="1"/>
</dbReference>
<keyword evidence="9" id="KW-1185">Reference proteome</keyword>
<evidence type="ECO:0000313" key="9">
    <source>
        <dbReference type="Proteomes" id="UP001347796"/>
    </source>
</evidence>
<dbReference type="InterPro" id="IPR000315">
    <property type="entry name" value="Znf_B-box"/>
</dbReference>
<feature type="compositionally biased region" description="Polar residues" evidence="5">
    <location>
        <begin position="1442"/>
        <end position="1452"/>
    </location>
</feature>
<feature type="domain" description="B box-type" evidence="7">
    <location>
        <begin position="101"/>
        <end position="152"/>
    </location>
</feature>
<keyword evidence="2 4" id="KW-0863">Zinc-finger</keyword>
<protein>
    <submittedName>
        <fullName evidence="8">Uncharacterized protein</fullName>
    </submittedName>
</protein>
<dbReference type="SMART" id="SM00184">
    <property type="entry name" value="RING"/>
    <property type="match status" value="1"/>
</dbReference>
<feature type="region of interest" description="Disordered" evidence="5">
    <location>
        <begin position="1222"/>
        <end position="1382"/>
    </location>
</feature>
<feature type="domain" description="B box-type" evidence="7">
    <location>
        <begin position="155"/>
        <end position="196"/>
    </location>
</feature>
<dbReference type="Pfam" id="PF00643">
    <property type="entry name" value="zf-B_box"/>
    <property type="match status" value="1"/>
</dbReference>
<dbReference type="GO" id="GO:0061630">
    <property type="term" value="F:ubiquitin protein ligase activity"/>
    <property type="evidence" value="ECO:0007669"/>
    <property type="project" value="TreeGrafter"/>
</dbReference>
<dbReference type="PROSITE" id="PS00518">
    <property type="entry name" value="ZF_RING_1"/>
    <property type="match status" value="1"/>
</dbReference>
<feature type="compositionally biased region" description="Polar residues" evidence="5">
    <location>
        <begin position="1501"/>
        <end position="1526"/>
    </location>
</feature>
<dbReference type="InterPro" id="IPR013083">
    <property type="entry name" value="Znf_RING/FYVE/PHD"/>
</dbReference>
<feature type="compositionally biased region" description="Polar residues" evidence="5">
    <location>
        <begin position="475"/>
        <end position="493"/>
    </location>
</feature>
<evidence type="ECO:0000256" key="1">
    <source>
        <dbReference type="ARBA" id="ARBA00022723"/>
    </source>
</evidence>
<sequence length="1780" mass="198273">MATGTKLMKEINDQFLICKICFEPYKDPKTLICLHTFCCDCVQKHTEAENSRPSRYNLYSRYVTCPLCRKKTEIPSGGIRNLQDNFLVSSLTEVINKRTCTKIPPCEICHTIRPRSNEACSKCLECNKLLCAGCVELHMTTKVTQKHSLIDIEGEKDIECKAHPEEIVRFYCEPCDACICVVCTFQEHRDHEICSFNDGFTKYKETLVDLLGRCKERLGGVASRVKLIDKYELLMKEIRERIRDIAIDYMTQVRARERELMKKVDDLFGSDVLEFIQNKSWLQENLDHLQSTCNLTEIIMKDKGVEMMLLKRELQAKFAHLLDSKLPQIPDNLPEDVRFIPGDVRLGYLSVNGEHEGPKSIKDSMYSSEGVTQSTQTTIKEYSAGTTSMAADMKIMQTCCEMQTEPLRMCTKETSTLVKETRDRGVTVFTMESKTKGTMTPSLDVRSLKSQTDKVPMYDQTSMTSIPSIPPSQSKGDNWSQSGSNVTNSACDANSSYNRQNRWIRSRKIQTDISAIDNTEDDKSFRNGTLMTRDDMVNGHAEVNNTSASMARRDYNNISRLRSTSAPKMTDKETSPDKILQKDQSVMVSPVSVAIETQTPITKTKNSSVATDYEGQQHKGVSTVKVSLVECATGTPHVTSESKVTWTEKMMTTERATCTVNPTLNERSTATQAVQYGDYGVQVRPRQRTVATNMRPCKMATRESQTDLPVNENVVPNGVTEPAKVNGVKDVHYESICVGTESLDVWTKSMDRLSFHCMESSTETLDVRLCDKETGTNQIQYTDKWTLTNKPQFMDTGVSPPTPATFDAGVSTNAVITMEQATYTDVKTYKEMGVATVVVSAESETMTEKIQTSEAQTCVEIQTEESETSTDKVEMMDEMTMAELCTCKEDTQTYSKETQCGKTKLGEGSLVNSSLDDSFNNSHSDILECVRCENLLHEEKQYIDSGTMPQKYETQEVGTMALSIYGNSPDVVDVDTQTSEITTSDKSVTAAFEHEEVSKSLLHYTDAATSTESLPYIGLLSEIDVDDLIVFPEAQFDLVSDYSSSEDDVEMVDDETSTDWLDGIETGTQTFQPSGTSTPVTEDLPQLFRNVGVNTHQKLTFEKETCTPIRHLFSKGTMTFYVSRTDKATSTINQSRYLAESAKFGGRVGRESTKYLVSDKDTMTHKAEQRDASVETDQTLLDGKISECITKLRSVSDRLNSPTMRQSSESDVFFDKSFPYKRGSDSSELTSSLILTDSSSSLREGKQSPGSPSEKSEEERQKHLQQLLAETQTIRKPKDNKVASKKDTALNAKQPKRSSSGSAERPLTPKPQVPEKPESLKSGSTPQAALNPTPIKSILKTPSSSQAAKCVGPRETVSSPATPVIKPRRVLSKTPDKTIDADPLLLESRLKELDQDLDISHAQSDVDPITTPVQMRKKLDVPKRKPQPITTLKGKKAEDYNTYKTRSLPRQFSTENSPLSALIIQTSPPSRLPLLRYNSAPGRIATVPTHTLLKKAGQSPPLRTSHQRQVSPSKIPISSRQCSPEQPMTDMYSGAQKTKAQQKPSLPAISETRTPSSCSDSSDVSFLSLTSGDSMSLSLTPSIGTVSSGTSEHVAGAIAPQPVEKPVDKPGAASTSASSKPKQKSEKAGFMQRLFSKKKKEAEQKPEIIHTTTKWTPPPKPPPEPPKIQIPNKARPFVYVRSRIFSIQDDKEDEKKYLKEEEEKRREEEKRKEEEMKAKKEKEKKEDKKSKTKSKGKKPPSSPSLKPGKKSNRLSRETDSDLSDSQLGATSLGVPDSCKM</sequence>
<gene>
    <name evidence="8" type="ORF">SNE40_020532</name>
</gene>
<feature type="compositionally biased region" description="Low complexity" evidence="5">
    <location>
        <begin position="1550"/>
        <end position="1565"/>
    </location>
</feature>
<evidence type="ECO:0000256" key="3">
    <source>
        <dbReference type="ARBA" id="ARBA00022833"/>
    </source>
</evidence>
<evidence type="ECO:0000259" key="7">
    <source>
        <dbReference type="PROSITE" id="PS50119"/>
    </source>
</evidence>
<dbReference type="PROSITE" id="PS50089">
    <property type="entry name" value="ZF_RING_2"/>
    <property type="match status" value="1"/>
</dbReference>
<evidence type="ECO:0000256" key="2">
    <source>
        <dbReference type="ARBA" id="ARBA00022771"/>
    </source>
</evidence>
<evidence type="ECO:0000256" key="5">
    <source>
        <dbReference type="SAM" id="MobiDB-lite"/>
    </source>
</evidence>
<keyword evidence="3" id="KW-0862">Zinc</keyword>
<dbReference type="PROSITE" id="PS50119">
    <property type="entry name" value="ZF_BBOX"/>
    <property type="match status" value="2"/>
</dbReference>
<comment type="caution">
    <text evidence="8">The sequence shown here is derived from an EMBL/GenBank/DDBJ whole genome shotgun (WGS) entry which is preliminary data.</text>
</comment>
<organism evidence="8 9">
    <name type="scientific">Patella caerulea</name>
    <name type="common">Rayed Mediterranean limpet</name>
    <dbReference type="NCBI Taxonomy" id="87958"/>
    <lineage>
        <taxon>Eukaryota</taxon>
        <taxon>Metazoa</taxon>
        <taxon>Spiralia</taxon>
        <taxon>Lophotrochozoa</taxon>
        <taxon>Mollusca</taxon>
        <taxon>Gastropoda</taxon>
        <taxon>Patellogastropoda</taxon>
        <taxon>Patelloidea</taxon>
        <taxon>Patellidae</taxon>
        <taxon>Patella</taxon>
    </lineage>
</organism>
<evidence type="ECO:0000256" key="4">
    <source>
        <dbReference type="PROSITE-ProRule" id="PRU00024"/>
    </source>
</evidence>
<feature type="compositionally biased region" description="Low complexity" evidence="5">
    <location>
        <begin position="1226"/>
        <end position="1253"/>
    </location>
</feature>
<feature type="compositionally biased region" description="Polar residues" evidence="5">
    <location>
        <begin position="1535"/>
        <end position="1544"/>
    </location>
</feature>
<dbReference type="GO" id="GO:0008270">
    <property type="term" value="F:zinc ion binding"/>
    <property type="evidence" value="ECO:0007669"/>
    <property type="project" value="UniProtKB-KW"/>
</dbReference>
<dbReference type="InterPro" id="IPR047153">
    <property type="entry name" value="TRIM45/56/19-like"/>
</dbReference>
<reference evidence="8 9" key="1">
    <citation type="submission" date="2024-01" db="EMBL/GenBank/DDBJ databases">
        <title>The genome of the rayed Mediterranean limpet Patella caerulea (Linnaeus, 1758).</title>
        <authorList>
            <person name="Anh-Thu Weber A."/>
            <person name="Halstead-Nussloch G."/>
        </authorList>
    </citation>
    <scope>NUCLEOTIDE SEQUENCE [LARGE SCALE GENOMIC DNA]</scope>
    <source>
        <strain evidence="8">AATW-2023a</strain>
        <tissue evidence="8">Whole specimen</tissue>
    </source>
</reference>
<name>A0AAN8J1A7_PATCE</name>
<feature type="domain" description="RING-type" evidence="6">
    <location>
        <begin position="18"/>
        <end position="69"/>
    </location>
</feature>
<feature type="compositionally biased region" description="Pro residues" evidence="5">
    <location>
        <begin position="1656"/>
        <end position="1668"/>
    </location>
</feature>
<dbReference type="InterPro" id="IPR017907">
    <property type="entry name" value="Znf_RING_CS"/>
</dbReference>
<dbReference type="SUPFAM" id="SSF57845">
    <property type="entry name" value="B-box zinc-binding domain"/>
    <property type="match status" value="1"/>
</dbReference>
<dbReference type="SMART" id="SM00336">
    <property type="entry name" value="BBOX"/>
    <property type="match status" value="2"/>
</dbReference>
<feature type="compositionally biased region" description="Polar residues" evidence="5">
    <location>
        <begin position="1321"/>
        <end position="1330"/>
    </location>
</feature>
<dbReference type="Pfam" id="PF00097">
    <property type="entry name" value="zf-C3HC4"/>
    <property type="match status" value="1"/>
</dbReference>
<dbReference type="PANTHER" id="PTHR25462:SF305">
    <property type="entry name" value="RING-TYPE DOMAIN-CONTAINING PROTEIN"/>
    <property type="match status" value="1"/>
</dbReference>
<evidence type="ECO:0000259" key="6">
    <source>
        <dbReference type="PROSITE" id="PS50089"/>
    </source>
</evidence>
<dbReference type="GO" id="GO:0005654">
    <property type="term" value="C:nucleoplasm"/>
    <property type="evidence" value="ECO:0007669"/>
    <property type="project" value="TreeGrafter"/>
</dbReference>
<keyword evidence="1" id="KW-0479">Metal-binding</keyword>
<dbReference type="InterPro" id="IPR018957">
    <property type="entry name" value="Znf_C3HC4_RING-type"/>
</dbReference>
<evidence type="ECO:0000313" key="8">
    <source>
        <dbReference type="EMBL" id="KAK6169488.1"/>
    </source>
</evidence>
<feature type="compositionally biased region" description="Low complexity" evidence="5">
    <location>
        <begin position="461"/>
        <end position="474"/>
    </location>
</feature>
<dbReference type="Gene3D" id="3.30.160.60">
    <property type="entry name" value="Classic Zinc Finger"/>
    <property type="match status" value="1"/>
</dbReference>
<feature type="compositionally biased region" description="Basic and acidic residues" evidence="5">
    <location>
        <begin position="1276"/>
        <end position="1288"/>
    </location>
</feature>
<feature type="compositionally biased region" description="Basic and acidic residues" evidence="5">
    <location>
        <begin position="1693"/>
        <end position="1729"/>
    </location>
</feature>
<dbReference type="Gene3D" id="3.30.40.10">
    <property type="entry name" value="Zinc/RING finger domain, C3HC4 (zinc finger)"/>
    <property type="match status" value="1"/>
</dbReference>
<feature type="region of interest" description="Disordered" evidence="5">
    <location>
        <begin position="461"/>
        <end position="493"/>
    </location>
</feature>
<feature type="region of interest" description="Disordered" evidence="5">
    <location>
        <begin position="1598"/>
        <end position="1780"/>
    </location>
</feature>
<dbReference type="SUPFAM" id="SSF57850">
    <property type="entry name" value="RING/U-box"/>
    <property type="match status" value="1"/>
</dbReference>